<dbReference type="InterPro" id="IPR009057">
    <property type="entry name" value="Homeodomain-like_sf"/>
</dbReference>
<dbReference type="Gene3D" id="1.10.357.10">
    <property type="entry name" value="Tetracycline Repressor, domain 2"/>
    <property type="match status" value="2"/>
</dbReference>
<dbReference type="PANTHER" id="PTHR30055">
    <property type="entry name" value="HTH-TYPE TRANSCRIPTIONAL REGULATOR RUTR"/>
    <property type="match status" value="1"/>
</dbReference>
<dbReference type="SUPFAM" id="SSF48498">
    <property type="entry name" value="Tetracyclin repressor-like, C-terminal domain"/>
    <property type="match status" value="2"/>
</dbReference>
<dbReference type="InterPro" id="IPR036271">
    <property type="entry name" value="Tet_transcr_reg_TetR-rel_C_sf"/>
</dbReference>
<accession>A0A1M7Q279</accession>
<dbReference type="SUPFAM" id="SSF46689">
    <property type="entry name" value="Homeodomain-like"/>
    <property type="match status" value="2"/>
</dbReference>
<organism evidence="6 7">
    <name type="scientific">Cryptosporangium aurantiacum</name>
    <dbReference type="NCBI Taxonomy" id="134849"/>
    <lineage>
        <taxon>Bacteria</taxon>
        <taxon>Bacillati</taxon>
        <taxon>Actinomycetota</taxon>
        <taxon>Actinomycetes</taxon>
        <taxon>Cryptosporangiales</taxon>
        <taxon>Cryptosporangiaceae</taxon>
        <taxon>Cryptosporangium</taxon>
    </lineage>
</organism>
<reference evidence="6 7" key="1">
    <citation type="submission" date="2016-11" db="EMBL/GenBank/DDBJ databases">
        <authorList>
            <person name="Jaros S."/>
            <person name="Januszkiewicz K."/>
            <person name="Wedrychowicz H."/>
        </authorList>
    </citation>
    <scope>NUCLEOTIDE SEQUENCE [LARGE SCALE GENOMIC DNA]</scope>
    <source>
        <strain evidence="6 7">DSM 46144</strain>
    </source>
</reference>
<dbReference type="InterPro" id="IPR023772">
    <property type="entry name" value="DNA-bd_HTH_TetR-type_CS"/>
</dbReference>
<evidence type="ECO:0000313" key="7">
    <source>
        <dbReference type="Proteomes" id="UP000184440"/>
    </source>
</evidence>
<dbReference type="Proteomes" id="UP000184440">
    <property type="component" value="Unassembled WGS sequence"/>
</dbReference>
<dbReference type="InterPro" id="IPR001647">
    <property type="entry name" value="HTH_TetR"/>
</dbReference>
<protein>
    <submittedName>
        <fullName evidence="6">Transcriptional regulator, TetR family</fullName>
    </submittedName>
</protein>
<dbReference type="GO" id="GO:0003700">
    <property type="term" value="F:DNA-binding transcription factor activity"/>
    <property type="evidence" value="ECO:0007669"/>
    <property type="project" value="TreeGrafter"/>
</dbReference>
<dbReference type="InterPro" id="IPR050109">
    <property type="entry name" value="HTH-type_TetR-like_transc_reg"/>
</dbReference>
<dbReference type="PRINTS" id="PR00455">
    <property type="entry name" value="HTHTETR"/>
</dbReference>
<gene>
    <name evidence="6" type="ORF">SAMN05443668_10436</name>
</gene>
<dbReference type="PROSITE" id="PS01081">
    <property type="entry name" value="HTH_TETR_1"/>
    <property type="match status" value="1"/>
</dbReference>
<evidence type="ECO:0000256" key="1">
    <source>
        <dbReference type="ARBA" id="ARBA00023015"/>
    </source>
</evidence>
<evidence type="ECO:0000259" key="5">
    <source>
        <dbReference type="PROSITE" id="PS50977"/>
    </source>
</evidence>
<feature type="DNA-binding region" description="H-T-H motif" evidence="4">
    <location>
        <begin position="257"/>
        <end position="276"/>
    </location>
</feature>
<sequence length="418" mass="46338">MRIRNAPRAESSRREEILQHAAILIASSGPQTSLQQIADATDLQLGSLYHHFRSKDEILVELLRRYHADLDRIGEVTQQALDAPQYRPAPERLTELGATIAACAIRHRAALQLTFYEAPSGNPELKELVRRRPVAINRAMLDTLRALRWTGVLRRNLDLPVTADRTAQTMLHVGLDAIRHQAPAERTVEVLAGILLNGLATTETSDDRLDASNAFTAADNVVRTWIEQPGPAHADTAGRVRAAARTEFARRGFETTTLRDIAAAAEVGVGTVHRVIGSKDEVLATIMRSFGEHVIEGWASVFRSDSSPVEKLDAMMWININTLHHYPDEFKIQLAWLRQASPNTAEPGWHFTQQLEHLAAVVSEGIDDGEIRPDIAPVDQLAQCVISVQWIPENILLDRGTRAALQLGRDTVLRGIAR</sequence>
<dbReference type="GO" id="GO:0000976">
    <property type="term" value="F:transcription cis-regulatory region binding"/>
    <property type="evidence" value="ECO:0007669"/>
    <property type="project" value="TreeGrafter"/>
</dbReference>
<keyword evidence="2 4" id="KW-0238">DNA-binding</keyword>
<feature type="DNA-binding region" description="H-T-H motif" evidence="4">
    <location>
        <begin position="33"/>
        <end position="52"/>
    </location>
</feature>
<feature type="domain" description="HTH tetR-type" evidence="5">
    <location>
        <begin position="234"/>
        <end position="294"/>
    </location>
</feature>
<dbReference type="Gene3D" id="1.10.10.60">
    <property type="entry name" value="Homeodomain-like"/>
    <property type="match status" value="1"/>
</dbReference>
<proteinExistence type="predicted"/>
<dbReference type="STRING" id="134849.SAMN05443668_10436"/>
<dbReference type="PROSITE" id="PS50977">
    <property type="entry name" value="HTH_TETR_2"/>
    <property type="match status" value="2"/>
</dbReference>
<dbReference type="AlphaFoldDB" id="A0A1M7Q279"/>
<name>A0A1M7Q279_9ACTN</name>
<keyword evidence="3" id="KW-0804">Transcription</keyword>
<dbReference type="PANTHER" id="PTHR30055:SF234">
    <property type="entry name" value="HTH-TYPE TRANSCRIPTIONAL REGULATOR BETI"/>
    <property type="match status" value="1"/>
</dbReference>
<evidence type="ECO:0000256" key="4">
    <source>
        <dbReference type="PROSITE-ProRule" id="PRU00335"/>
    </source>
</evidence>
<keyword evidence="7" id="KW-1185">Reference proteome</keyword>
<evidence type="ECO:0000256" key="2">
    <source>
        <dbReference type="ARBA" id="ARBA00023125"/>
    </source>
</evidence>
<keyword evidence="1" id="KW-0805">Transcription regulation</keyword>
<evidence type="ECO:0000313" key="6">
    <source>
        <dbReference type="EMBL" id="SHN24092.1"/>
    </source>
</evidence>
<feature type="domain" description="HTH tetR-type" evidence="5">
    <location>
        <begin position="11"/>
        <end position="70"/>
    </location>
</feature>
<evidence type="ECO:0000256" key="3">
    <source>
        <dbReference type="ARBA" id="ARBA00023163"/>
    </source>
</evidence>
<dbReference type="EMBL" id="FRCS01000004">
    <property type="protein sequence ID" value="SHN24092.1"/>
    <property type="molecule type" value="Genomic_DNA"/>
</dbReference>
<dbReference type="Pfam" id="PF00440">
    <property type="entry name" value="TetR_N"/>
    <property type="match status" value="2"/>
</dbReference>